<dbReference type="AlphaFoldDB" id="A0A1H5TBT5"/>
<dbReference type="PANTHER" id="PTHR33392">
    <property type="entry name" value="POLYISOPRENYL-TEICHOIC ACID--PEPTIDOGLYCAN TEICHOIC ACID TRANSFERASE TAGU"/>
    <property type="match status" value="1"/>
</dbReference>
<protein>
    <submittedName>
        <fullName evidence="4">Cell envelope-related function transcriptional attenuator common domain-containing protein</fullName>
    </submittedName>
</protein>
<sequence>MAGFFTRSKNDMKYLFANKDELSKKERRRKRRGWATVIGLVLVLVQLVLTVLMLKNVFVLDILPTKYMVALTAFLVCVLLYDFTSQFTNSKFMGKILAVLLSLVMLYCYIFSAKVVSTLTKITGVSTRTDVMDVIVLSDDEAESIADTAKYTYAYSDITDSDIYESAVNQLEKENGIHPSLKTYDNWDTTIDELLDNSEVQAVLVSEEMLASLEEADDTLSTNVKVVGTVEVVTSITVAEAEKVSASEPFVIFVTGNDDYGTVKYNGHSDVNILAVVNPETRQILLVSTPRDSYITIETDSGKSGLDKLTHAGNAGVDNTIKALENLYGIDINYYVRLNFSGCIGVVDALGGITVNSEVAFTNGDNAWYENFTFNEGENELNGEQTLAFVRERLAFGDGDFQRARNQIAAIKGIINKATSATILSNYATVLDAVSDMILTDMPTSFITQLVKEQLSDTTAWNIQSYSLSGTTGPANGQVYGLSGMSVVFLDDDSVNTAIQLMSKIMNGETFDVDEYVESLSTTAE</sequence>
<proteinExistence type="inferred from homology"/>
<keyword evidence="5" id="KW-1185">Reference proteome</keyword>
<dbReference type="Gene3D" id="3.40.190.10">
    <property type="entry name" value="Periplasmic binding protein-like II"/>
    <property type="match status" value="1"/>
</dbReference>
<evidence type="ECO:0000313" key="4">
    <source>
        <dbReference type="EMBL" id="SEF59477.1"/>
    </source>
</evidence>
<keyword evidence="2" id="KW-0812">Transmembrane</keyword>
<dbReference type="Pfam" id="PF03816">
    <property type="entry name" value="LytR_cpsA_psr"/>
    <property type="match status" value="1"/>
</dbReference>
<gene>
    <name evidence="4" type="ORF">SAMN05216537_10456</name>
</gene>
<name>A0A1H5TBT5_9FIRM</name>
<dbReference type="InterPro" id="IPR050922">
    <property type="entry name" value="LytR/CpsA/Psr_CW_biosynth"/>
</dbReference>
<feature type="transmembrane region" description="Helical" evidence="2">
    <location>
        <begin position="33"/>
        <end position="54"/>
    </location>
</feature>
<dbReference type="EMBL" id="FNUL01000004">
    <property type="protein sequence ID" value="SEF59477.1"/>
    <property type="molecule type" value="Genomic_DNA"/>
</dbReference>
<comment type="similarity">
    <text evidence="1">Belongs to the LytR/CpsA/Psr (LCP) family.</text>
</comment>
<dbReference type="Proteomes" id="UP000236726">
    <property type="component" value="Unassembled WGS sequence"/>
</dbReference>
<keyword evidence="2" id="KW-1133">Transmembrane helix</keyword>
<dbReference type="Gene3D" id="3.40.630.190">
    <property type="entry name" value="LCP protein"/>
    <property type="match status" value="1"/>
</dbReference>
<evidence type="ECO:0000259" key="3">
    <source>
        <dbReference type="Pfam" id="PF03816"/>
    </source>
</evidence>
<dbReference type="RefSeq" id="WP_103952407.1">
    <property type="nucleotide sequence ID" value="NZ_FNUL01000004.1"/>
</dbReference>
<dbReference type="NCBIfam" id="TIGR00350">
    <property type="entry name" value="lytR_cpsA_psr"/>
    <property type="match status" value="1"/>
</dbReference>
<accession>A0A1H5TBT5</accession>
<evidence type="ECO:0000313" key="5">
    <source>
        <dbReference type="Proteomes" id="UP000236726"/>
    </source>
</evidence>
<reference evidence="4 5" key="1">
    <citation type="submission" date="2016-10" db="EMBL/GenBank/DDBJ databases">
        <authorList>
            <person name="de Groot N.N."/>
        </authorList>
    </citation>
    <scope>NUCLEOTIDE SEQUENCE [LARGE SCALE GENOMIC DNA]</scope>
    <source>
        <strain evidence="4 5">D15d</strain>
    </source>
</reference>
<evidence type="ECO:0000256" key="2">
    <source>
        <dbReference type="SAM" id="Phobius"/>
    </source>
</evidence>
<feature type="domain" description="Cell envelope-related transcriptional attenuator" evidence="3">
    <location>
        <begin position="268"/>
        <end position="419"/>
    </location>
</feature>
<evidence type="ECO:0000256" key="1">
    <source>
        <dbReference type="ARBA" id="ARBA00006068"/>
    </source>
</evidence>
<dbReference type="PANTHER" id="PTHR33392:SF6">
    <property type="entry name" value="POLYISOPRENYL-TEICHOIC ACID--PEPTIDOGLYCAN TEICHOIC ACID TRANSFERASE TAGU"/>
    <property type="match status" value="1"/>
</dbReference>
<dbReference type="InterPro" id="IPR004474">
    <property type="entry name" value="LytR_CpsA_psr"/>
</dbReference>
<feature type="transmembrane region" description="Helical" evidence="2">
    <location>
        <begin position="96"/>
        <end position="116"/>
    </location>
</feature>
<organism evidence="4 5">
    <name type="scientific">Lachnospira multipara</name>
    <dbReference type="NCBI Taxonomy" id="28051"/>
    <lineage>
        <taxon>Bacteria</taxon>
        <taxon>Bacillati</taxon>
        <taxon>Bacillota</taxon>
        <taxon>Clostridia</taxon>
        <taxon>Lachnospirales</taxon>
        <taxon>Lachnospiraceae</taxon>
        <taxon>Lachnospira</taxon>
    </lineage>
</organism>
<keyword evidence="2" id="KW-0472">Membrane</keyword>
<feature type="transmembrane region" description="Helical" evidence="2">
    <location>
        <begin position="66"/>
        <end position="84"/>
    </location>
</feature>